<protein>
    <recommendedName>
        <fullName evidence="4">MalT-like TPR region domain-containing protein</fullName>
    </recommendedName>
</protein>
<dbReference type="AlphaFoldDB" id="A0A367W496"/>
<dbReference type="EMBL" id="JPWF01000008">
    <property type="protein sequence ID" value="RCK36255.1"/>
    <property type="molecule type" value="Genomic_DNA"/>
</dbReference>
<organism evidence="2 3">
    <name type="scientific">Thalassospira profundimaris</name>
    <dbReference type="NCBI Taxonomy" id="502049"/>
    <lineage>
        <taxon>Bacteria</taxon>
        <taxon>Pseudomonadati</taxon>
        <taxon>Pseudomonadota</taxon>
        <taxon>Alphaproteobacteria</taxon>
        <taxon>Rhodospirillales</taxon>
        <taxon>Thalassospiraceae</taxon>
        <taxon>Thalassospira</taxon>
    </lineage>
</organism>
<accession>A0A367W496</accession>
<comment type="caution">
    <text evidence="2">The sequence shown here is derived from an EMBL/GenBank/DDBJ whole genome shotgun (WGS) entry which is preliminary data.</text>
</comment>
<feature type="transmembrane region" description="Helical" evidence="1">
    <location>
        <begin position="12"/>
        <end position="36"/>
    </location>
</feature>
<evidence type="ECO:0000313" key="2">
    <source>
        <dbReference type="EMBL" id="RCK36255.1"/>
    </source>
</evidence>
<evidence type="ECO:0000313" key="3">
    <source>
        <dbReference type="Proteomes" id="UP000253226"/>
    </source>
</evidence>
<keyword evidence="1" id="KW-0812">Transmembrane</keyword>
<reference evidence="2 3" key="1">
    <citation type="submission" date="2014-07" db="EMBL/GenBank/DDBJ databases">
        <title>Draft genome sequence of Thalassospira profundimaris 35.</title>
        <authorList>
            <person name="Lai Q."/>
            <person name="Shao Z."/>
        </authorList>
    </citation>
    <scope>NUCLEOTIDE SEQUENCE [LARGE SCALE GENOMIC DNA]</scope>
    <source>
        <strain evidence="2 3">35</strain>
    </source>
</reference>
<name>A0A367W496_9PROT</name>
<keyword evidence="1" id="KW-0472">Membrane</keyword>
<evidence type="ECO:0008006" key="4">
    <source>
        <dbReference type="Google" id="ProtNLM"/>
    </source>
</evidence>
<evidence type="ECO:0000256" key="1">
    <source>
        <dbReference type="SAM" id="Phobius"/>
    </source>
</evidence>
<dbReference type="Gene3D" id="1.25.40.10">
    <property type="entry name" value="Tetratricopeptide repeat domain"/>
    <property type="match status" value="2"/>
</dbReference>
<sequence>MGLVKKAIKFLLSDTWIAGFSRLIPIVFGFLAFYSWDDFRTWFDENVGATLLAKVVFIGLLFVSAQWVFVLRRAHLELEPERDQLRSNLSQVQSELTELRNGMVPVSPEASFIEGISLYISSLSEKGRDRHVLRLRDTLSRHLWVEGLLRARIAVGDAAANAAARLGDDHKQIAALIDDLGWTLVAMEKRTLAKEKIELGLKIAERVGSPYWVSKAHRHLAGIATIDRRFKEVYEALQKSELAADEIDDDKQKAEMLGGIKYATAVALLFEGKYEEALKFAQESADIRDQNGDVTRSVRSYALRGKILLRIGDSTSRGEAEAVFHRGLREAQSVGRRDEIIRNLNGLAKIAELKEDPEAAVAYKAQANEMIQETPVPYELLDKL</sequence>
<proteinExistence type="predicted"/>
<feature type="transmembrane region" description="Helical" evidence="1">
    <location>
        <begin position="48"/>
        <end position="70"/>
    </location>
</feature>
<keyword evidence="1" id="KW-1133">Transmembrane helix</keyword>
<gene>
    <name evidence="2" type="ORF">TH19_13365</name>
</gene>
<dbReference type="InterPro" id="IPR011990">
    <property type="entry name" value="TPR-like_helical_dom_sf"/>
</dbReference>
<dbReference type="SUPFAM" id="SSF48452">
    <property type="entry name" value="TPR-like"/>
    <property type="match status" value="1"/>
</dbReference>
<dbReference type="Proteomes" id="UP000253226">
    <property type="component" value="Unassembled WGS sequence"/>
</dbReference>